<dbReference type="GO" id="GO:0048471">
    <property type="term" value="C:perinuclear region of cytoplasm"/>
    <property type="evidence" value="ECO:0007669"/>
    <property type="project" value="TreeGrafter"/>
</dbReference>
<gene>
    <name evidence="5" type="ORF">UXM345_LOCUS18791</name>
</gene>
<dbReference type="GO" id="GO:0031267">
    <property type="term" value="F:small GTPase binding"/>
    <property type="evidence" value="ECO:0007669"/>
    <property type="project" value="TreeGrafter"/>
</dbReference>
<evidence type="ECO:0000256" key="2">
    <source>
        <dbReference type="ARBA" id="ARBA00022614"/>
    </source>
</evidence>
<reference evidence="5" key="1">
    <citation type="submission" date="2021-02" db="EMBL/GenBank/DDBJ databases">
        <authorList>
            <person name="Nowell W R."/>
        </authorList>
    </citation>
    <scope>NUCLEOTIDE SEQUENCE</scope>
</reference>
<dbReference type="Proteomes" id="UP000663842">
    <property type="component" value="Unassembled WGS sequence"/>
</dbReference>
<dbReference type="CDD" id="cd09917">
    <property type="entry name" value="F-box_SF"/>
    <property type="match status" value="1"/>
</dbReference>
<name>A0A819RG07_9BILA</name>
<dbReference type="SMART" id="SM00368">
    <property type="entry name" value="LRR_RI"/>
    <property type="match status" value="8"/>
</dbReference>
<dbReference type="SUPFAM" id="SSF52047">
    <property type="entry name" value="RNI-like"/>
    <property type="match status" value="2"/>
</dbReference>
<dbReference type="InterPro" id="IPR036047">
    <property type="entry name" value="F-box-like_dom_sf"/>
</dbReference>
<dbReference type="InterPro" id="IPR001611">
    <property type="entry name" value="Leu-rich_rpt"/>
</dbReference>
<evidence type="ECO:0000259" key="4">
    <source>
        <dbReference type="PROSITE" id="PS50181"/>
    </source>
</evidence>
<dbReference type="GO" id="GO:0005634">
    <property type="term" value="C:nucleus"/>
    <property type="evidence" value="ECO:0007669"/>
    <property type="project" value="TreeGrafter"/>
</dbReference>
<evidence type="ECO:0000256" key="3">
    <source>
        <dbReference type="ARBA" id="ARBA00022737"/>
    </source>
</evidence>
<comment type="caution">
    <text evidence="5">The sequence shown here is derived from an EMBL/GenBank/DDBJ whole genome shotgun (WGS) entry which is preliminary data.</text>
</comment>
<keyword evidence="3" id="KW-0677">Repeat</keyword>
<protein>
    <recommendedName>
        <fullName evidence="4">F-box domain-containing protein</fullName>
    </recommendedName>
</protein>
<evidence type="ECO:0000313" key="6">
    <source>
        <dbReference type="Proteomes" id="UP000663842"/>
    </source>
</evidence>
<dbReference type="InterPro" id="IPR032675">
    <property type="entry name" value="LRR_dom_sf"/>
</dbReference>
<feature type="domain" description="F-box" evidence="4">
    <location>
        <begin position="3"/>
        <end position="56"/>
    </location>
</feature>
<dbReference type="PROSITE" id="PS50181">
    <property type="entry name" value="FBOX"/>
    <property type="match status" value="1"/>
</dbReference>
<dbReference type="SUPFAM" id="SSF81383">
    <property type="entry name" value="F-box domain"/>
    <property type="match status" value="1"/>
</dbReference>
<dbReference type="Pfam" id="PF13516">
    <property type="entry name" value="LRR_6"/>
    <property type="match status" value="6"/>
</dbReference>
<accession>A0A819RG07</accession>
<dbReference type="GO" id="GO:0006913">
    <property type="term" value="P:nucleocytoplasmic transport"/>
    <property type="evidence" value="ECO:0007669"/>
    <property type="project" value="TreeGrafter"/>
</dbReference>
<dbReference type="PANTHER" id="PTHR24113:SF12">
    <property type="entry name" value="RAN GTPASE-ACTIVATING PROTEIN 1"/>
    <property type="match status" value="1"/>
</dbReference>
<sequence>MADIGFLSLPTELHYRIFDYADAQTILISVRRTCKRLKELADDYDRFQLSFSWQLTMTIKSLAPVIRSENINALTLSNKLQKIQSTLTLVEIHDCELAQVLKNFNMTSLTSLSIKSNEDKHSRTWSLISSALVQWNLKTLCMTNVNYENNNILWTVQSHLQNLMIRDCTYEQYFFILNQLPCLKTFAIRDCLVKHTNGKSLISATSTFQSSLESLTMNDCSLSLENFELLLQPINTLRHLKLISRSRILDSMFDGYRWENIIRTKLPALCNFQCFFSYIAFASSTHASNIESLIVPFRAPFWVQEKRWLVCCACVLRHSNIWLYTTPICVPDIDTSFRCEILSTNDSYHLTKRPIHTIINPASDENLTELNLQQHLIFLTGARYLANFMQQSKVFFVQTITKLDLAQNQLHAMGAQYMADALRNNVTLTTLNLSDNDIGNEGIKYIAEALVHNTILKILDIGENKITANGVKFLTDALQNNTTLIKLDLGQNRIGNMGTEYFSGALKLNSSITELNLTVNEIREEGAQYLADALRQNTTLAVLEVGNNSIGNEGVQHFANMLKQNDTLVTLDLQVNDIDNIGAQVLIDVLQQNKTMKLLMLYGNNISYELKSQLSAQDRRIDC</sequence>
<dbReference type="PANTHER" id="PTHR24113">
    <property type="entry name" value="RAN GTPASE-ACTIVATING PROTEIN 1"/>
    <property type="match status" value="1"/>
</dbReference>
<keyword evidence="2" id="KW-0433">Leucine-rich repeat</keyword>
<evidence type="ECO:0000313" key="5">
    <source>
        <dbReference type="EMBL" id="CAF4044172.1"/>
    </source>
</evidence>
<dbReference type="InterPro" id="IPR001810">
    <property type="entry name" value="F-box_dom"/>
</dbReference>
<keyword evidence="1" id="KW-0343">GTPase activation</keyword>
<dbReference type="InterPro" id="IPR027038">
    <property type="entry name" value="RanGap"/>
</dbReference>
<dbReference type="GO" id="GO:0005096">
    <property type="term" value="F:GTPase activator activity"/>
    <property type="evidence" value="ECO:0007669"/>
    <property type="project" value="UniProtKB-KW"/>
</dbReference>
<proteinExistence type="predicted"/>
<dbReference type="Pfam" id="PF12937">
    <property type="entry name" value="F-box-like"/>
    <property type="match status" value="1"/>
</dbReference>
<dbReference type="EMBL" id="CAJOBF010002586">
    <property type="protein sequence ID" value="CAF4044172.1"/>
    <property type="molecule type" value="Genomic_DNA"/>
</dbReference>
<dbReference type="AlphaFoldDB" id="A0A819RG07"/>
<organism evidence="5 6">
    <name type="scientific">Rotaria magnacalcarata</name>
    <dbReference type="NCBI Taxonomy" id="392030"/>
    <lineage>
        <taxon>Eukaryota</taxon>
        <taxon>Metazoa</taxon>
        <taxon>Spiralia</taxon>
        <taxon>Gnathifera</taxon>
        <taxon>Rotifera</taxon>
        <taxon>Eurotatoria</taxon>
        <taxon>Bdelloidea</taxon>
        <taxon>Philodinida</taxon>
        <taxon>Philodinidae</taxon>
        <taxon>Rotaria</taxon>
    </lineage>
</organism>
<dbReference type="Gene3D" id="3.80.10.10">
    <property type="entry name" value="Ribonuclease Inhibitor"/>
    <property type="match status" value="3"/>
</dbReference>
<evidence type="ECO:0000256" key="1">
    <source>
        <dbReference type="ARBA" id="ARBA00022468"/>
    </source>
</evidence>
<dbReference type="GO" id="GO:0005829">
    <property type="term" value="C:cytosol"/>
    <property type="evidence" value="ECO:0007669"/>
    <property type="project" value="TreeGrafter"/>
</dbReference>